<feature type="transmembrane region" description="Helical" evidence="8">
    <location>
        <begin position="281"/>
        <end position="299"/>
    </location>
</feature>
<gene>
    <name evidence="10" type="ORF">GCM10009119_23260</name>
</gene>
<evidence type="ECO:0000256" key="7">
    <source>
        <dbReference type="ARBA" id="ARBA00023136"/>
    </source>
</evidence>
<evidence type="ECO:0000256" key="8">
    <source>
        <dbReference type="SAM" id="Phobius"/>
    </source>
</evidence>
<keyword evidence="3" id="KW-0328">Glycosyltransferase</keyword>
<accession>A0ABP3YDC5</accession>
<dbReference type="RefSeq" id="WP_343851674.1">
    <property type="nucleotide sequence ID" value="NZ_BAAAFI010000010.1"/>
</dbReference>
<keyword evidence="4" id="KW-0808">Transferase</keyword>
<organism evidence="10 11">
    <name type="scientific">Algoriphagus jejuensis</name>
    <dbReference type="NCBI Taxonomy" id="419934"/>
    <lineage>
        <taxon>Bacteria</taxon>
        <taxon>Pseudomonadati</taxon>
        <taxon>Bacteroidota</taxon>
        <taxon>Cytophagia</taxon>
        <taxon>Cytophagales</taxon>
        <taxon>Cyclobacteriaceae</taxon>
        <taxon>Algoriphagus</taxon>
    </lineage>
</organism>
<dbReference type="InterPro" id="IPR038731">
    <property type="entry name" value="RgtA/B/C-like"/>
</dbReference>
<sequence>MRSDNYYLRAFWGISLSLAAVKIIFTLRPEIDLFTEEAQYWLWSQNMAWHYYSKPPLVAVLNYLSTGLLGNTELGVRINAILAGVGISWVTYLFASHLYGAKAGFWAGLVAQAMPVWWLASTFHMTDSSLTFFWILAVHLVYRGIEEKKQNWWLWAGVATAFGLMAKMVMLLIFPSVLIYLLFIRGFKVQQKNFAVFVAVSLLGFVPALIWNWENNFDTFKHLATLGGAGDGESKPVDLGNSLKWFFEYWSGQLAIVSPFLLPIWFLCFRDIFKTKTGSSVYLILPGILAFSAFAALSLMKRVEVNWPVFAYTGFAVVLGGWIAGQSEIWTRFTKVAIILSIGIPVLFLLPDVTYLKSFAPIKKGEQKALSRLSGHVELAQRLEFLMDSLTLENEFYFSDSYHTASELSFYLPRNPQTYVMNMGSRKNQFDLWEDMSQFVNTEKVGVFVSMNHETMQERAAFERLIYEETFVPFYEGLPIRKVKIQIWENLKSYQPFVPDTY</sequence>
<dbReference type="EMBL" id="BAAAFI010000010">
    <property type="protein sequence ID" value="GAA0879358.1"/>
    <property type="molecule type" value="Genomic_DNA"/>
</dbReference>
<keyword evidence="2" id="KW-1003">Cell membrane</keyword>
<dbReference type="InterPro" id="IPR050297">
    <property type="entry name" value="LipidA_mod_glycosyltrf_83"/>
</dbReference>
<keyword evidence="7 8" id="KW-0472">Membrane</keyword>
<dbReference type="Proteomes" id="UP001500469">
    <property type="component" value="Unassembled WGS sequence"/>
</dbReference>
<evidence type="ECO:0000259" key="9">
    <source>
        <dbReference type="Pfam" id="PF13231"/>
    </source>
</evidence>
<comment type="subcellular location">
    <subcellularLocation>
        <location evidence="1">Cell membrane</location>
        <topology evidence="1">Multi-pass membrane protein</topology>
    </subcellularLocation>
</comment>
<feature type="transmembrane region" description="Helical" evidence="8">
    <location>
        <begin position="74"/>
        <end position="95"/>
    </location>
</feature>
<feature type="transmembrane region" description="Helical" evidence="8">
    <location>
        <begin position="305"/>
        <end position="324"/>
    </location>
</feature>
<keyword evidence="11" id="KW-1185">Reference proteome</keyword>
<feature type="transmembrane region" description="Helical" evidence="8">
    <location>
        <begin position="7"/>
        <end position="25"/>
    </location>
</feature>
<keyword evidence="6 8" id="KW-1133">Transmembrane helix</keyword>
<evidence type="ECO:0000313" key="10">
    <source>
        <dbReference type="EMBL" id="GAA0879358.1"/>
    </source>
</evidence>
<protein>
    <submittedName>
        <fullName evidence="10">Glycosyltransferase family 39 protein</fullName>
    </submittedName>
</protein>
<evidence type="ECO:0000313" key="11">
    <source>
        <dbReference type="Proteomes" id="UP001500469"/>
    </source>
</evidence>
<feature type="domain" description="Glycosyltransferase RgtA/B/C/D-like" evidence="9">
    <location>
        <begin position="53"/>
        <end position="211"/>
    </location>
</feature>
<feature type="transmembrane region" description="Helical" evidence="8">
    <location>
        <begin position="152"/>
        <end position="182"/>
    </location>
</feature>
<evidence type="ECO:0000256" key="3">
    <source>
        <dbReference type="ARBA" id="ARBA00022676"/>
    </source>
</evidence>
<name>A0ABP3YDC5_9BACT</name>
<feature type="transmembrane region" description="Helical" evidence="8">
    <location>
        <begin position="336"/>
        <end position="356"/>
    </location>
</feature>
<dbReference type="PANTHER" id="PTHR33908">
    <property type="entry name" value="MANNOSYLTRANSFERASE YKCB-RELATED"/>
    <property type="match status" value="1"/>
</dbReference>
<reference evidence="11" key="1">
    <citation type="journal article" date="2019" name="Int. J. Syst. Evol. Microbiol.">
        <title>The Global Catalogue of Microorganisms (GCM) 10K type strain sequencing project: providing services to taxonomists for standard genome sequencing and annotation.</title>
        <authorList>
            <consortium name="The Broad Institute Genomics Platform"/>
            <consortium name="The Broad Institute Genome Sequencing Center for Infectious Disease"/>
            <person name="Wu L."/>
            <person name="Ma J."/>
        </authorList>
    </citation>
    <scope>NUCLEOTIDE SEQUENCE [LARGE SCALE GENOMIC DNA]</scope>
    <source>
        <strain evidence="11">JCM 16112</strain>
    </source>
</reference>
<proteinExistence type="predicted"/>
<evidence type="ECO:0000256" key="2">
    <source>
        <dbReference type="ARBA" id="ARBA00022475"/>
    </source>
</evidence>
<evidence type="ECO:0000256" key="4">
    <source>
        <dbReference type="ARBA" id="ARBA00022679"/>
    </source>
</evidence>
<dbReference type="Pfam" id="PF13231">
    <property type="entry name" value="PMT_2"/>
    <property type="match status" value="1"/>
</dbReference>
<keyword evidence="5 8" id="KW-0812">Transmembrane</keyword>
<evidence type="ECO:0000256" key="1">
    <source>
        <dbReference type="ARBA" id="ARBA00004651"/>
    </source>
</evidence>
<feature type="transmembrane region" description="Helical" evidence="8">
    <location>
        <begin position="194"/>
        <end position="213"/>
    </location>
</feature>
<comment type="caution">
    <text evidence="10">The sequence shown here is derived from an EMBL/GenBank/DDBJ whole genome shotgun (WGS) entry which is preliminary data.</text>
</comment>
<evidence type="ECO:0000256" key="6">
    <source>
        <dbReference type="ARBA" id="ARBA00022989"/>
    </source>
</evidence>
<dbReference type="PANTHER" id="PTHR33908:SF11">
    <property type="entry name" value="MEMBRANE PROTEIN"/>
    <property type="match status" value="1"/>
</dbReference>
<evidence type="ECO:0000256" key="5">
    <source>
        <dbReference type="ARBA" id="ARBA00022692"/>
    </source>
</evidence>
<feature type="transmembrane region" description="Helical" evidence="8">
    <location>
        <begin position="249"/>
        <end position="269"/>
    </location>
</feature>